<dbReference type="InterPro" id="IPR016181">
    <property type="entry name" value="Acyl_CoA_acyltransferase"/>
</dbReference>
<keyword evidence="2" id="KW-0808">Transferase</keyword>
<dbReference type="AlphaFoldDB" id="A0A1M6AGN3"/>
<dbReference type="InterPro" id="IPR000182">
    <property type="entry name" value="GNAT_dom"/>
</dbReference>
<dbReference type="Pfam" id="PF13508">
    <property type="entry name" value="Acetyltransf_7"/>
    <property type="match status" value="1"/>
</dbReference>
<dbReference type="CDD" id="cd04301">
    <property type="entry name" value="NAT_SF"/>
    <property type="match status" value="1"/>
</dbReference>
<evidence type="ECO:0000313" key="3">
    <source>
        <dbReference type="Proteomes" id="UP000184225"/>
    </source>
</evidence>
<dbReference type="EMBL" id="FQYY01000001">
    <property type="protein sequence ID" value="SHI35373.1"/>
    <property type="molecule type" value="Genomic_DNA"/>
</dbReference>
<dbReference type="PROSITE" id="PS51186">
    <property type="entry name" value="GNAT"/>
    <property type="match status" value="1"/>
</dbReference>
<protein>
    <submittedName>
        <fullName evidence="2">Acetyltransferase (GNAT) domain-containing protein</fullName>
    </submittedName>
</protein>
<dbReference type="SUPFAM" id="SSF55729">
    <property type="entry name" value="Acyl-CoA N-acyltransferases (Nat)"/>
    <property type="match status" value="1"/>
</dbReference>
<reference evidence="2 3" key="1">
    <citation type="submission" date="2016-11" db="EMBL/GenBank/DDBJ databases">
        <authorList>
            <person name="Jaros S."/>
            <person name="Januszkiewicz K."/>
            <person name="Wedrychowicz H."/>
        </authorList>
    </citation>
    <scope>NUCLEOTIDE SEQUENCE [LARGE SCALE GENOMIC DNA]</scope>
    <source>
        <strain evidence="2 3">DSM 21425</strain>
    </source>
</reference>
<dbReference type="RefSeq" id="WP_073147405.1">
    <property type="nucleotide sequence ID" value="NZ_FQYY01000001.1"/>
</dbReference>
<organism evidence="2 3">
    <name type="scientific">Mesonia phycicola</name>
    <dbReference type="NCBI Taxonomy" id="579105"/>
    <lineage>
        <taxon>Bacteria</taxon>
        <taxon>Pseudomonadati</taxon>
        <taxon>Bacteroidota</taxon>
        <taxon>Flavobacteriia</taxon>
        <taxon>Flavobacteriales</taxon>
        <taxon>Flavobacteriaceae</taxon>
        <taxon>Mesonia</taxon>
    </lineage>
</organism>
<dbReference type="GO" id="GO:0016747">
    <property type="term" value="F:acyltransferase activity, transferring groups other than amino-acyl groups"/>
    <property type="evidence" value="ECO:0007669"/>
    <property type="project" value="InterPro"/>
</dbReference>
<dbReference type="OrthoDB" id="2352823at2"/>
<dbReference type="Gene3D" id="3.40.630.30">
    <property type="match status" value="1"/>
</dbReference>
<name>A0A1M6AGN3_9FLAO</name>
<accession>A0A1M6AGN3</accession>
<evidence type="ECO:0000259" key="1">
    <source>
        <dbReference type="PROSITE" id="PS51186"/>
    </source>
</evidence>
<gene>
    <name evidence="2" type="ORF">SAMN04488096_101251</name>
</gene>
<dbReference type="Proteomes" id="UP000184225">
    <property type="component" value="Unassembled WGS sequence"/>
</dbReference>
<dbReference type="STRING" id="579105.SAMN04488096_101251"/>
<sequence length="147" mass="17127">MILEIKKVSTKDILSIRQQVLRNGKPIKECLFDGDNLETTQHFGLYKDQKITAIATIMKDSCNTFSNSNQYRLRGMAVLPEFQHLGLGKKLLSHCEKEIVKKTPTLLWFNARTKAVPFYKKLHFKVYGEEFNIPNVGPHYLMYKIYE</sequence>
<proteinExistence type="predicted"/>
<evidence type="ECO:0000313" key="2">
    <source>
        <dbReference type="EMBL" id="SHI35373.1"/>
    </source>
</evidence>
<keyword evidence="3" id="KW-1185">Reference proteome</keyword>
<feature type="domain" description="N-acetyltransferase" evidence="1">
    <location>
        <begin position="1"/>
        <end position="147"/>
    </location>
</feature>